<feature type="transmembrane region" description="Helical" evidence="1">
    <location>
        <begin position="242"/>
        <end position="264"/>
    </location>
</feature>
<dbReference type="EMBL" id="CP124585">
    <property type="protein sequence ID" value="WZE69802.1"/>
    <property type="molecule type" value="Genomic_DNA"/>
</dbReference>
<dbReference type="RefSeq" id="WP_420496598.1">
    <property type="nucleotide sequence ID" value="NZ_CP124585.1"/>
</dbReference>
<feature type="transmembrane region" description="Helical" evidence="1">
    <location>
        <begin position="292"/>
        <end position="311"/>
    </location>
</feature>
<feature type="transmembrane region" description="Helical" evidence="1">
    <location>
        <begin position="201"/>
        <end position="222"/>
    </location>
</feature>
<evidence type="ECO:0000256" key="1">
    <source>
        <dbReference type="SAM" id="Phobius"/>
    </source>
</evidence>
<feature type="transmembrane region" description="Helical" evidence="1">
    <location>
        <begin position="331"/>
        <end position="350"/>
    </location>
</feature>
<keyword evidence="1" id="KW-0472">Membrane</keyword>
<sequence>MDSKVTIKDIKKEWYLDVDTNITNIAEIIGDAYKEYVIDPIEYKGDKVNYKELHDSCSHLQPQLIPYSILTEIIFRNDMSENNMSLKDIAETSFASILQANYEKFLNDEYGLNVSESDRNPFANKRSIDKKKIQKDKNKIVIVYKMIEHIKLAVSQKEGLYERQLVAISELNTEIDKNKSTVDKLEKSINKVADMEESLKGVYPQFVAILGIFTSIMFAVLGGFNEMKTLAQSMANVPIPKLLIFTALLMLGINFLVFLSYNAISKLTKLPLKSCGCEGACKCLFRKKHPTVFYSSLFFIYVMFIGFALRLYKYNDFTFRNMFDDLKNNDILPLFLLSIPPLVLLAWVFYTDYKVKKIGTAEVKLEKK</sequence>
<keyword evidence="1" id="KW-0812">Transmembrane</keyword>
<evidence type="ECO:0000313" key="2">
    <source>
        <dbReference type="EMBL" id="WZE69802.1"/>
    </source>
</evidence>
<name>A0AAU6RI89_9STAP</name>
<reference evidence="2" key="1">
    <citation type="submission" date="2023-04" db="EMBL/GenBank/DDBJ databases">
        <title>Macrococci isolated from food, foodproducing animals, and human clinical materials.</title>
        <authorList>
            <person name="Maslanova I."/>
            <person name="Svec P."/>
            <person name="Sedlacek I."/>
            <person name="Novakova D."/>
            <person name="Keller J.E."/>
            <person name="Schwendener S."/>
            <person name="Finstrlova A."/>
            <person name="Botka T."/>
            <person name="Kovarovic V."/>
            <person name="Petras P."/>
            <person name="Perreten V."/>
            <person name="Pantucek R."/>
        </authorList>
    </citation>
    <scope>NUCLEOTIDE SEQUENCE</scope>
    <source>
        <strain evidence="2">NRL/St 13/116</strain>
    </source>
</reference>
<proteinExistence type="predicted"/>
<protein>
    <submittedName>
        <fullName evidence="2">Uncharacterized protein</fullName>
    </submittedName>
</protein>
<keyword evidence="1" id="KW-1133">Transmembrane helix</keyword>
<dbReference type="AlphaFoldDB" id="A0AAU6RI89"/>
<gene>
    <name evidence="2" type="ORF">QA540_05200</name>
</gene>
<accession>A0AAU6RI89</accession>
<organism evidence="2">
    <name type="scientific">Macrococcus psychrotolerans</name>
    <dbReference type="NCBI Taxonomy" id="3039389"/>
    <lineage>
        <taxon>Bacteria</taxon>
        <taxon>Bacillati</taxon>
        <taxon>Bacillota</taxon>
        <taxon>Bacilli</taxon>
        <taxon>Bacillales</taxon>
        <taxon>Staphylococcaceae</taxon>
        <taxon>Macrococcus</taxon>
    </lineage>
</organism>